<evidence type="ECO:0000313" key="2">
    <source>
        <dbReference type="Proteomes" id="UP000827872"/>
    </source>
</evidence>
<dbReference type="Proteomes" id="UP000827872">
    <property type="component" value="Linkage Group LG11"/>
</dbReference>
<protein>
    <submittedName>
        <fullName evidence="1">Uncharacterized protein</fullName>
    </submittedName>
</protein>
<proteinExistence type="predicted"/>
<reference evidence="1" key="1">
    <citation type="submission" date="2021-08" db="EMBL/GenBank/DDBJ databases">
        <title>The first chromosome-level gecko genome reveals the dynamic sex chromosomes of Neotropical dwarf geckos (Sphaerodactylidae: Sphaerodactylus).</title>
        <authorList>
            <person name="Pinto B.J."/>
            <person name="Keating S.E."/>
            <person name="Gamble T."/>
        </authorList>
    </citation>
    <scope>NUCLEOTIDE SEQUENCE</scope>
    <source>
        <strain evidence="1">TG3544</strain>
    </source>
</reference>
<sequence>MNDATSLFSPPIPRSSSIASTSPLLHHGLLAKVSESTPTSPRHAACQQSFSGLGEVSSIMGRGVEPVELPAIGMVKDIIHVTRGVRKESCYKEKEHEADSHHFLPFGQALTIGRHCGTVDFSELNFLFPPHGNEVSSPPPSAMILPYPRPLPSNGGRIVSSAAFPPILLTVDFFETLCQR</sequence>
<comment type="caution">
    <text evidence="1">The sequence shown here is derived from an EMBL/GenBank/DDBJ whole genome shotgun (WGS) entry which is preliminary data.</text>
</comment>
<organism evidence="1 2">
    <name type="scientific">Sphaerodactylus townsendi</name>
    <dbReference type="NCBI Taxonomy" id="933632"/>
    <lineage>
        <taxon>Eukaryota</taxon>
        <taxon>Metazoa</taxon>
        <taxon>Chordata</taxon>
        <taxon>Craniata</taxon>
        <taxon>Vertebrata</taxon>
        <taxon>Euteleostomi</taxon>
        <taxon>Lepidosauria</taxon>
        <taxon>Squamata</taxon>
        <taxon>Bifurcata</taxon>
        <taxon>Gekkota</taxon>
        <taxon>Sphaerodactylidae</taxon>
        <taxon>Sphaerodactylus</taxon>
    </lineage>
</organism>
<dbReference type="EMBL" id="CM037624">
    <property type="protein sequence ID" value="KAH8010667.1"/>
    <property type="molecule type" value="Genomic_DNA"/>
</dbReference>
<keyword evidence="2" id="KW-1185">Reference proteome</keyword>
<gene>
    <name evidence="1" type="ORF">K3G42_010843</name>
</gene>
<evidence type="ECO:0000313" key="1">
    <source>
        <dbReference type="EMBL" id="KAH8010667.1"/>
    </source>
</evidence>
<accession>A0ACB8FVL7</accession>
<name>A0ACB8FVL7_9SAUR</name>